<feature type="domain" description="SLH" evidence="2">
    <location>
        <begin position="901"/>
        <end position="964"/>
    </location>
</feature>
<evidence type="ECO:0000313" key="4">
    <source>
        <dbReference type="Proteomes" id="UP001589619"/>
    </source>
</evidence>
<comment type="caution">
    <text evidence="3">The sequence shown here is derived from an EMBL/GenBank/DDBJ whole genome shotgun (WGS) entry which is preliminary data.</text>
</comment>
<proteinExistence type="predicted"/>
<evidence type="ECO:0000256" key="1">
    <source>
        <dbReference type="SAM" id="MobiDB-lite"/>
    </source>
</evidence>
<dbReference type="PROSITE" id="PS51272">
    <property type="entry name" value="SLH"/>
    <property type="match status" value="3"/>
</dbReference>
<dbReference type="Pfam" id="PF12733">
    <property type="entry name" value="Cadherin-like"/>
    <property type="match status" value="1"/>
</dbReference>
<keyword evidence="4" id="KW-1185">Reference proteome</keyword>
<dbReference type="EMBL" id="JBHMAG010000013">
    <property type="protein sequence ID" value="MFB9753703.1"/>
    <property type="molecule type" value="Genomic_DNA"/>
</dbReference>
<accession>A0ABV5VZM1</accession>
<organism evidence="3 4">
    <name type="scientific">Paenibacillus hodogayensis</name>
    <dbReference type="NCBI Taxonomy" id="279208"/>
    <lineage>
        <taxon>Bacteria</taxon>
        <taxon>Bacillati</taxon>
        <taxon>Bacillota</taxon>
        <taxon>Bacilli</taxon>
        <taxon>Bacillales</taxon>
        <taxon>Paenibacillaceae</taxon>
        <taxon>Paenibacillus</taxon>
    </lineage>
</organism>
<dbReference type="Gene3D" id="2.60.220.30">
    <property type="match status" value="1"/>
</dbReference>
<gene>
    <name evidence="3" type="ORF">ACFFNY_19215</name>
</gene>
<dbReference type="InterPro" id="IPR051465">
    <property type="entry name" value="Cell_Envelope_Struct_Comp"/>
</dbReference>
<name>A0ABV5VZM1_9BACL</name>
<dbReference type="Proteomes" id="UP001589619">
    <property type="component" value="Unassembled WGS sequence"/>
</dbReference>
<protein>
    <submittedName>
        <fullName evidence="3">S-layer homology domain-containing protein</fullName>
    </submittedName>
</protein>
<evidence type="ECO:0000313" key="3">
    <source>
        <dbReference type="EMBL" id="MFB9753703.1"/>
    </source>
</evidence>
<dbReference type="PANTHER" id="PTHR43308:SF5">
    <property type="entry name" value="S-LAYER PROTEIN _ PEPTIDOGLYCAN ENDO-BETA-N-ACETYLGLUCOSAMINIDASE"/>
    <property type="match status" value="1"/>
</dbReference>
<sequence length="1024" mass="106076">GAGGLIASGAAAGAVTDSFWDREASGQAASSGGGTPKPTVDLMRKATYTNYPGSVWQFGNGHRWGMIEGTTYPMPLDAYRGVSLQALAVIAPGTTVSVAPSTFQPDTGTYTAALAAPVSRANVTVVPGAGQIVTINGMPGPTADIGLGLGNQTVRIDVKGANGAKGVYRLTIQVPSPVVEAVRVPAKGKYGIGAALDFIAAYDFPVDVDHAGAPVWPIRLDSGAERAAVYAGKLEGDASKLLFRYTVQEGDRGSAGIVPATALAALAPLAITANGDPVSLQLPAPLPNTAAIVIDGVKPDIGLTPSTTAPTTGSVVVAVYADGTGTGVAGLKWAKGVRPVTYFSDAGTAITASSFVADENGSYTVYAADEAGNRQVRTIEIANIVTERPTVRLDYSPKLPVRTGVDVTVAASVYGSGAGNRLAVLKWAAGERTETDFDSPSVGADVPPGGSFRVTSNGTYTVYAADAAGNRQVQTIEIANIVTERPTIALSAYPTSPVRTGVDVAVTASVYGSGTGNRLEVLKWAAGERSAVEMASPSVGSDVPAGSAFRVSANGMYTVYAADTAGNGEVRTIEIRNIVTEPPRLALDYTPKEAGGIGVDVTVLVQAGSEAAGNRVETVKWVAGSFTVAEFRSGNFGADVPPSRTFRVTANGSYTVYAADTVGNDRVEMIRITTIADSGNPDHPGEPAASSGTEASTDGDGNRFYLVPGKESTIAIPGLTLFIPAGAIERATTVTVARVTEEARGLLEPGQALLSGVFDLRKDTPGTFQVPVRLSLDLTAREWSDGQRPVLAYYDETAKTWMSIGGTVSGGTVTGETDHFTTFAVLAVRREQEEAPEAKPNPEPVLTDIDRHWAAKAIRNGVAGGLIDGYPDGTFRPDASVSRAEFTVMLGRTLHWREEGPVRFEDRADIPAWAHGAVAAAVQAGVIGGYPDHTFRPAAGISRAEMAVMIAKAAGLPRPEALMTSFADGDAVGEWALPFVEAAREAGLVQGKADDRFEPDVLLTRAEAVVLLLRLSAYGAAQHG</sequence>
<feature type="domain" description="SLH" evidence="2">
    <location>
        <begin position="841"/>
        <end position="900"/>
    </location>
</feature>
<dbReference type="InterPro" id="IPR025883">
    <property type="entry name" value="Cadherin-like_domain"/>
</dbReference>
<evidence type="ECO:0000259" key="2">
    <source>
        <dbReference type="PROSITE" id="PS51272"/>
    </source>
</evidence>
<feature type="region of interest" description="Disordered" evidence="1">
    <location>
        <begin position="676"/>
        <end position="700"/>
    </location>
</feature>
<dbReference type="RefSeq" id="WP_379118690.1">
    <property type="nucleotide sequence ID" value="NZ_JBHMAG010000013.1"/>
</dbReference>
<reference evidence="3 4" key="1">
    <citation type="submission" date="2024-09" db="EMBL/GenBank/DDBJ databases">
        <authorList>
            <person name="Sun Q."/>
            <person name="Mori K."/>
        </authorList>
    </citation>
    <scope>NUCLEOTIDE SEQUENCE [LARGE SCALE GENOMIC DNA]</scope>
    <source>
        <strain evidence="3 4">JCM 12520</strain>
    </source>
</reference>
<dbReference type="InterPro" id="IPR001119">
    <property type="entry name" value="SLH_dom"/>
</dbReference>
<dbReference type="Pfam" id="PF00395">
    <property type="entry name" value="SLH"/>
    <property type="match status" value="3"/>
</dbReference>
<dbReference type="PANTHER" id="PTHR43308">
    <property type="entry name" value="OUTER MEMBRANE PROTEIN ALPHA-RELATED"/>
    <property type="match status" value="1"/>
</dbReference>
<feature type="domain" description="SLH" evidence="2">
    <location>
        <begin position="966"/>
        <end position="1024"/>
    </location>
</feature>
<feature type="non-terminal residue" evidence="3">
    <location>
        <position position="1"/>
    </location>
</feature>